<dbReference type="GO" id="GO:0019684">
    <property type="term" value="P:photosynthesis, light reaction"/>
    <property type="evidence" value="ECO:0007669"/>
    <property type="project" value="InterPro"/>
</dbReference>
<dbReference type="KEGG" id="sauh:SU9_030295"/>
<dbReference type="Gene3D" id="3.90.50.10">
    <property type="entry name" value="Photosynthetic Reaction Center, subunit H, domain 2"/>
    <property type="match status" value="1"/>
</dbReference>
<evidence type="ECO:0000313" key="3">
    <source>
        <dbReference type="Proteomes" id="UP000009036"/>
    </source>
</evidence>
<dbReference type="GO" id="GO:0030077">
    <property type="term" value="C:plasma membrane light-harvesting complex"/>
    <property type="evidence" value="ECO:0007669"/>
    <property type="project" value="InterPro"/>
</dbReference>
<dbReference type="STRING" id="1160718.SU9_01250"/>
<dbReference type="AlphaFoldDB" id="J1RWF8"/>
<organism evidence="1">
    <name type="scientific">Streptomyces auratus AGR0001</name>
    <dbReference type="NCBI Taxonomy" id="1160718"/>
    <lineage>
        <taxon>Bacteria</taxon>
        <taxon>Bacillati</taxon>
        <taxon>Actinomycetota</taxon>
        <taxon>Actinomycetes</taxon>
        <taxon>Kitasatosporales</taxon>
        <taxon>Streptomycetaceae</taxon>
        <taxon>Streptomyces</taxon>
    </lineage>
</organism>
<keyword evidence="3" id="KW-1185">Reference proteome</keyword>
<dbReference type="PATRIC" id="fig|1160718.3.peg.255"/>
<protein>
    <submittedName>
        <fullName evidence="2">PRC-barrel domain containing protein</fullName>
    </submittedName>
</protein>
<dbReference type="RefSeq" id="WP_006601837.1">
    <property type="nucleotide sequence ID" value="NZ_CP072931.1"/>
</dbReference>
<reference evidence="2" key="2">
    <citation type="submission" date="2021-04" db="EMBL/GenBank/DDBJ databases">
        <authorList>
            <person name="Wen M.-L."/>
            <person name="Han X.-L."/>
            <person name="Xiong J."/>
        </authorList>
    </citation>
    <scope>NUCLEOTIDE SEQUENCE</scope>
    <source>
        <strain evidence="2">AGR0001</strain>
    </source>
</reference>
<dbReference type="eggNOG" id="COG3861">
    <property type="taxonomic scope" value="Bacteria"/>
</dbReference>
<dbReference type="OrthoDB" id="510842at2"/>
<dbReference type="HOGENOM" id="CLU_136247_0_0_11"/>
<accession>J1RWF8</accession>
<dbReference type="InterPro" id="IPR011033">
    <property type="entry name" value="PRC_barrel-like_sf"/>
</dbReference>
<name>J1RWF8_9ACTN</name>
<dbReference type="EMBL" id="AJGV01000009">
    <property type="protein sequence ID" value="EJJ08879.1"/>
    <property type="molecule type" value="Genomic_DNA"/>
</dbReference>
<dbReference type="InterPro" id="IPR014747">
    <property type="entry name" value="Bac_photo_RC_H_C"/>
</dbReference>
<dbReference type="Proteomes" id="UP000009036">
    <property type="component" value="Chromosome"/>
</dbReference>
<evidence type="ECO:0000313" key="2">
    <source>
        <dbReference type="EMBL" id="QTZ95212.1"/>
    </source>
</evidence>
<sequence length="116" mass="12776">MTDTIWSFAGKTGYQAGTDLTGFDVEAIDGRIGKVDKHSEEVGSAYLVVDTGVWIFGRHVLLPAGTISSIDVEATTIYLSRTKDDIEHAPEFDRDKHLDDDAYHQQLTGYYGAPHS</sequence>
<evidence type="ECO:0000313" key="1">
    <source>
        <dbReference type="EMBL" id="EJJ08879.1"/>
    </source>
</evidence>
<dbReference type="SUPFAM" id="SSF50346">
    <property type="entry name" value="PRC-barrel domain"/>
    <property type="match status" value="1"/>
</dbReference>
<dbReference type="EMBL" id="CP072931">
    <property type="protein sequence ID" value="QTZ95212.1"/>
    <property type="molecule type" value="Genomic_DNA"/>
</dbReference>
<gene>
    <name evidence="1" type="ORF">SU9_01250</name>
    <name evidence="2" type="ORF">SU9_030295</name>
</gene>
<proteinExistence type="predicted"/>
<reference evidence="1" key="1">
    <citation type="journal article" date="2012" name="J. Bacteriol.">
        <title>Genome Sequence of Streptomyces auratus Strain AGR0001, a Phoslactomycin-Producing Actinomycete.</title>
        <authorList>
            <person name="Han X."/>
            <person name="Li M."/>
            <person name="Ding Z."/>
            <person name="Zhao J."/>
            <person name="Ji K."/>
            <person name="Wen M."/>
            <person name="Lu T."/>
        </authorList>
    </citation>
    <scope>NUCLEOTIDE SEQUENCE [LARGE SCALE GENOMIC DNA]</scope>
    <source>
        <strain evidence="1">AGR0001</strain>
    </source>
</reference>